<dbReference type="Proteomes" id="UP001215280">
    <property type="component" value="Unassembled WGS sequence"/>
</dbReference>
<dbReference type="AlphaFoldDB" id="A0AAD7IZA0"/>
<dbReference type="Gene3D" id="3.40.50.150">
    <property type="entry name" value="Vaccinia Virus protein VP39"/>
    <property type="match status" value="1"/>
</dbReference>
<accession>A0AAD7IZA0</accession>
<feature type="region of interest" description="Disordered" evidence="1">
    <location>
        <begin position="1"/>
        <end position="20"/>
    </location>
</feature>
<name>A0AAD7IZA0_9AGAR</name>
<proteinExistence type="predicted"/>
<dbReference type="CDD" id="cd02440">
    <property type="entry name" value="AdoMet_MTases"/>
    <property type="match status" value="1"/>
</dbReference>
<dbReference type="GO" id="GO:0032259">
    <property type="term" value="P:methylation"/>
    <property type="evidence" value="ECO:0007669"/>
    <property type="project" value="UniProtKB-KW"/>
</dbReference>
<sequence length="273" mass="29967">MEAHRAGSWQTASESEEETQRLDELHVAFTQYFDGKLSLAPIEEVHPRRILDLGCGSGAWAIHAATQFPDAEVYAVDISPLPQRKIPANLTFQLTDLAKELNFDKDSFDIVHARLVILHIPDGESAVKRAAELVKPGGLLIIDDIDLASMLRTGGPAIVQAASKMIELFKSRKADSEIGKRIGDVISSTGYFTDVHVRKTAVPFSGVGANETENELGLALRKSWLQGAEAVRRSSIPQAPTEAMVEALRKELTRTDCTAVEDLYFCWARRALG</sequence>
<dbReference type="SUPFAM" id="SSF53335">
    <property type="entry name" value="S-adenosyl-L-methionine-dependent methyltransferases"/>
    <property type="match status" value="1"/>
</dbReference>
<dbReference type="EMBL" id="JARJLG010000077">
    <property type="protein sequence ID" value="KAJ7751757.1"/>
    <property type="molecule type" value="Genomic_DNA"/>
</dbReference>
<protein>
    <submittedName>
        <fullName evidence="2">S-adenosyl-L-methionine-dependent methyltransferase</fullName>
    </submittedName>
</protein>
<keyword evidence="2" id="KW-0808">Transferase</keyword>
<gene>
    <name evidence="2" type="ORF">DFH07DRAFT_826048</name>
</gene>
<dbReference type="PANTHER" id="PTHR43591">
    <property type="entry name" value="METHYLTRANSFERASE"/>
    <property type="match status" value="1"/>
</dbReference>
<organism evidence="2 3">
    <name type="scientific">Mycena maculata</name>
    <dbReference type="NCBI Taxonomy" id="230809"/>
    <lineage>
        <taxon>Eukaryota</taxon>
        <taxon>Fungi</taxon>
        <taxon>Dikarya</taxon>
        <taxon>Basidiomycota</taxon>
        <taxon>Agaricomycotina</taxon>
        <taxon>Agaricomycetes</taxon>
        <taxon>Agaricomycetidae</taxon>
        <taxon>Agaricales</taxon>
        <taxon>Marasmiineae</taxon>
        <taxon>Mycenaceae</taxon>
        <taxon>Mycena</taxon>
    </lineage>
</organism>
<keyword evidence="3" id="KW-1185">Reference proteome</keyword>
<dbReference type="InterPro" id="IPR029063">
    <property type="entry name" value="SAM-dependent_MTases_sf"/>
</dbReference>
<comment type="caution">
    <text evidence="2">The sequence shown here is derived from an EMBL/GenBank/DDBJ whole genome shotgun (WGS) entry which is preliminary data.</text>
</comment>
<dbReference type="Pfam" id="PF13489">
    <property type="entry name" value="Methyltransf_23"/>
    <property type="match status" value="1"/>
</dbReference>
<keyword evidence="2" id="KW-0489">Methyltransferase</keyword>
<evidence type="ECO:0000256" key="1">
    <source>
        <dbReference type="SAM" id="MobiDB-lite"/>
    </source>
</evidence>
<dbReference type="GO" id="GO:0008168">
    <property type="term" value="F:methyltransferase activity"/>
    <property type="evidence" value="ECO:0007669"/>
    <property type="project" value="UniProtKB-KW"/>
</dbReference>
<reference evidence="2" key="1">
    <citation type="submission" date="2023-03" db="EMBL/GenBank/DDBJ databases">
        <title>Massive genome expansion in bonnet fungi (Mycena s.s.) driven by repeated elements and novel gene families across ecological guilds.</title>
        <authorList>
            <consortium name="Lawrence Berkeley National Laboratory"/>
            <person name="Harder C.B."/>
            <person name="Miyauchi S."/>
            <person name="Viragh M."/>
            <person name="Kuo A."/>
            <person name="Thoen E."/>
            <person name="Andreopoulos B."/>
            <person name="Lu D."/>
            <person name="Skrede I."/>
            <person name="Drula E."/>
            <person name="Henrissat B."/>
            <person name="Morin E."/>
            <person name="Kohler A."/>
            <person name="Barry K."/>
            <person name="LaButti K."/>
            <person name="Morin E."/>
            <person name="Salamov A."/>
            <person name="Lipzen A."/>
            <person name="Mereny Z."/>
            <person name="Hegedus B."/>
            <person name="Baldrian P."/>
            <person name="Stursova M."/>
            <person name="Weitz H."/>
            <person name="Taylor A."/>
            <person name="Grigoriev I.V."/>
            <person name="Nagy L.G."/>
            <person name="Martin F."/>
            <person name="Kauserud H."/>
        </authorList>
    </citation>
    <scope>NUCLEOTIDE SEQUENCE</scope>
    <source>
        <strain evidence="2">CBHHK188m</strain>
    </source>
</reference>
<evidence type="ECO:0000313" key="3">
    <source>
        <dbReference type="Proteomes" id="UP001215280"/>
    </source>
</evidence>
<evidence type="ECO:0000313" key="2">
    <source>
        <dbReference type="EMBL" id="KAJ7751757.1"/>
    </source>
</evidence>